<evidence type="ECO:0000256" key="3">
    <source>
        <dbReference type="ARBA" id="ARBA00022679"/>
    </source>
</evidence>
<keyword evidence="3" id="KW-0808">Transferase</keyword>
<evidence type="ECO:0000256" key="1">
    <source>
        <dbReference type="ARBA" id="ARBA00022450"/>
    </source>
</evidence>
<keyword evidence="2" id="KW-0597">Phosphoprotein</keyword>
<dbReference type="SUPFAM" id="SSF53474">
    <property type="entry name" value="alpha/beta-Hydrolases"/>
    <property type="match status" value="1"/>
</dbReference>
<evidence type="ECO:0000256" key="5">
    <source>
        <dbReference type="SAM" id="MobiDB-lite"/>
    </source>
</evidence>
<sequence length="866" mass="95739">MAAGSSGNIIRQQHYHTFRDIQPLKTSLVLHVLGRLIKSESYVICDALRIKISVDDLAAATDVAALCELISSRVGSTATDKVDQGEEFQGSDHILEVAKDEGMDWQKTAIKILGQSLDIPVAEILMDSQLEDLGADSLIAAEIASNINEALYLTISSTDFASLTDVRSLCDLIAHVSGRESAQAAAVSPSGSNSAVPNGHPTLATEDKNPIPTKNNAYSIHAAFHKVRRGFDSHAKEVNLTGFWDKVYPRQLSTVTAYILEAFEKLGCSSKKFGHGEKLPRLRGTLPRYQREVSRLWEILEEAGVVEKQGDTFVRGPVPRIQDRSAKELSTELVPIFPQYGSTHNLLDLLGPQLADCLTGKSDATSILHDSDKGRKLLENFYTNDPGLLAAKHVLRDLFSTTMQAIAPGEPFRVLEIGAGFGSTAKHLLPQLRANGLPFTYTLSDPSATLLERAKTTFQDIEGIEFREVNVEKDPPVDLLGRYHIVISSSYAHGTCNLQNILANIRNLVRPNDGCVVLIEPTQKLAWYDLVWGLLDGWWQLYDGRTHALQSPWARETALHNAGFAHVDWSESSSRESRTIRVICGMAAEPERKCPAEATSMLLHRGTSACGKRNLFLAPDGFGSGAVFGSLGPLLSSVRNVSVYALNSPFMHSNPYPDDPLTIEELAAIYVGEIKRRQPEGPYLLGGYSVGGVLAFEVARQLFEDGNDIEKLFLIDTACPTFVRYFPDALVRYLDSIEQVRVGNGSELRPNRRGRLVANDHFCLARQQMRAYQVRRLPGRKIPLVVLIAAKEGADKQNDVPRPVFLPEDQKAVKWFLDDRTDEGWFGWNEVLDNIKVVRADGNHFSMMLPSMISSWGVELARMLEE</sequence>
<dbReference type="GO" id="GO:0016740">
    <property type="term" value="F:transferase activity"/>
    <property type="evidence" value="ECO:0007669"/>
    <property type="project" value="UniProtKB-KW"/>
</dbReference>
<keyword evidence="4" id="KW-0511">Multifunctional enzyme</keyword>
<protein>
    <recommendedName>
        <fullName evidence="6">Carrier domain-containing protein</fullName>
    </recommendedName>
</protein>
<dbReference type="InterPro" id="IPR050444">
    <property type="entry name" value="Polyketide_Synthase"/>
</dbReference>
<dbReference type="InterPro" id="IPR009081">
    <property type="entry name" value="PP-bd_ACP"/>
</dbReference>
<dbReference type="EMBL" id="BRPB01000079">
    <property type="protein sequence ID" value="GLA53399.1"/>
    <property type="molecule type" value="Genomic_DNA"/>
</dbReference>
<dbReference type="CDD" id="cd02440">
    <property type="entry name" value="AdoMet_MTases"/>
    <property type="match status" value="1"/>
</dbReference>
<dbReference type="Proteomes" id="UP001144191">
    <property type="component" value="Unassembled WGS sequence"/>
</dbReference>
<dbReference type="SUPFAM" id="SSF47336">
    <property type="entry name" value="ACP-like"/>
    <property type="match status" value="1"/>
</dbReference>
<evidence type="ECO:0000313" key="7">
    <source>
        <dbReference type="EMBL" id="GLA53399.1"/>
    </source>
</evidence>
<dbReference type="Pfam" id="PF00975">
    <property type="entry name" value="Thioesterase"/>
    <property type="match status" value="1"/>
</dbReference>
<dbReference type="Pfam" id="PF18558">
    <property type="entry name" value="HTH_51"/>
    <property type="match status" value="1"/>
</dbReference>
<dbReference type="Pfam" id="PF00550">
    <property type="entry name" value="PP-binding"/>
    <property type="match status" value="1"/>
</dbReference>
<dbReference type="Gene3D" id="3.40.50.150">
    <property type="entry name" value="Vaccinia Virus protein VP39"/>
    <property type="match status" value="1"/>
</dbReference>
<dbReference type="InterPro" id="IPR013217">
    <property type="entry name" value="Methyltransf_12"/>
</dbReference>
<gene>
    <name evidence="7" type="ORF">AnigIFM63604_010491</name>
</gene>
<dbReference type="Gene3D" id="3.40.50.1820">
    <property type="entry name" value="alpha/beta hydrolase"/>
    <property type="match status" value="1"/>
</dbReference>
<dbReference type="InterPro" id="IPR029058">
    <property type="entry name" value="AB_hydrolase_fold"/>
</dbReference>
<dbReference type="InterPro" id="IPR006162">
    <property type="entry name" value="Ppantetheine_attach_site"/>
</dbReference>
<feature type="domain" description="Carrier" evidence="6">
    <location>
        <begin position="100"/>
        <end position="177"/>
    </location>
</feature>
<comment type="caution">
    <text evidence="7">The sequence shown here is derived from an EMBL/GenBank/DDBJ whole genome shotgun (WGS) entry which is preliminary data.</text>
</comment>
<dbReference type="AlphaFoldDB" id="A0A9W6A8M0"/>
<dbReference type="PROSITE" id="PS00012">
    <property type="entry name" value="PHOSPHOPANTETHEINE"/>
    <property type="match status" value="1"/>
</dbReference>
<dbReference type="Gene3D" id="1.10.1200.10">
    <property type="entry name" value="ACP-like"/>
    <property type="match status" value="1"/>
</dbReference>
<dbReference type="InterPro" id="IPR036736">
    <property type="entry name" value="ACP-like_sf"/>
</dbReference>
<evidence type="ECO:0000256" key="2">
    <source>
        <dbReference type="ARBA" id="ARBA00022553"/>
    </source>
</evidence>
<dbReference type="InterPro" id="IPR001031">
    <property type="entry name" value="Thioesterase"/>
</dbReference>
<evidence type="ECO:0000256" key="4">
    <source>
        <dbReference type="ARBA" id="ARBA00023268"/>
    </source>
</evidence>
<dbReference type="PROSITE" id="PS50075">
    <property type="entry name" value="CARRIER"/>
    <property type="match status" value="1"/>
</dbReference>
<dbReference type="InterPro" id="IPR041068">
    <property type="entry name" value="HTH_51"/>
</dbReference>
<evidence type="ECO:0000313" key="8">
    <source>
        <dbReference type="Proteomes" id="UP001144191"/>
    </source>
</evidence>
<proteinExistence type="predicted"/>
<name>A0A9W6A8M0_ASPNG</name>
<reference evidence="7" key="1">
    <citation type="submission" date="2022-07" db="EMBL/GenBank/DDBJ databases">
        <title>Taxonomy of Aspergillus series Nigri: significant species reduction supported by multi-species coalescent approaches.</title>
        <authorList>
            <person name="Bian C."/>
            <person name="Kusuya Y."/>
            <person name="Sklenar F."/>
            <person name="D'hooge E."/>
            <person name="Yaguchi T."/>
            <person name="Takahashi H."/>
            <person name="Hubka V."/>
        </authorList>
    </citation>
    <scope>NUCLEOTIDE SEQUENCE</scope>
    <source>
        <strain evidence="7">IFM 63604</strain>
    </source>
</reference>
<keyword evidence="1" id="KW-0596">Phosphopantetheine</keyword>
<feature type="region of interest" description="Disordered" evidence="5">
    <location>
        <begin position="184"/>
        <end position="212"/>
    </location>
</feature>
<dbReference type="SUPFAM" id="SSF53335">
    <property type="entry name" value="S-adenosyl-L-methionine-dependent methyltransferases"/>
    <property type="match status" value="1"/>
</dbReference>
<dbReference type="PANTHER" id="PTHR45681:SF6">
    <property type="entry name" value="POLYKETIDE SYNTHASE 37"/>
    <property type="match status" value="1"/>
</dbReference>
<dbReference type="PANTHER" id="PTHR45681">
    <property type="entry name" value="POLYKETIDE SYNTHASE 44-RELATED"/>
    <property type="match status" value="1"/>
</dbReference>
<evidence type="ECO:0000259" key="6">
    <source>
        <dbReference type="PROSITE" id="PS50075"/>
    </source>
</evidence>
<dbReference type="InterPro" id="IPR029063">
    <property type="entry name" value="SAM-dependent_MTases_sf"/>
</dbReference>
<accession>A0A9W6A8M0</accession>
<dbReference type="GO" id="GO:0044550">
    <property type="term" value="P:secondary metabolite biosynthetic process"/>
    <property type="evidence" value="ECO:0007669"/>
    <property type="project" value="UniProtKB-ARBA"/>
</dbReference>
<organism evidence="7 8">
    <name type="scientific">Aspergillus niger</name>
    <dbReference type="NCBI Taxonomy" id="5061"/>
    <lineage>
        <taxon>Eukaryota</taxon>
        <taxon>Fungi</taxon>
        <taxon>Dikarya</taxon>
        <taxon>Ascomycota</taxon>
        <taxon>Pezizomycotina</taxon>
        <taxon>Eurotiomycetes</taxon>
        <taxon>Eurotiomycetidae</taxon>
        <taxon>Eurotiales</taxon>
        <taxon>Aspergillaceae</taxon>
        <taxon>Aspergillus</taxon>
        <taxon>Aspergillus subgen. Circumdati</taxon>
    </lineage>
</organism>
<dbReference type="Pfam" id="PF08242">
    <property type="entry name" value="Methyltransf_12"/>
    <property type="match status" value="1"/>
</dbReference>